<dbReference type="STRING" id="1347342.BN863_15360"/>
<dbReference type="Proteomes" id="UP000016160">
    <property type="component" value="Chromosome"/>
</dbReference>
<accession>T2KLD2</accession>
<keyword evidence="2" id="KW-0503">Monooxygenase</keyword>
<protein>
    <submittedName>
        <fullName evidence="2">Antibiotic biosynthesis monooxygenase</fullName>
    </submittedName>
</protein>
<dbReference type="HOGENOM" id="CLU_131496_11_1_10"/>
<dbReference type="InterPro" id="IPR011008">
    <property type="entry name" value="Dimeric_a/b-barrel"/>
</dbReference>
<dbReference type="InterPro" id="IPR050744">
    <property type="entry name" value="AI-2_Isomerase_LsrG"/>
</dbReference>
<dbReference type="PROSITE" id="PS51725">
    <property type="entry name" value="ABM"/>
    <property type="match status" value="1"/>
</dbReference>
<dbReference type="PANTHER" id="PTHR33336:SF3">
    <property type="entry name" value="ABM DOMAIN-CONTAINING PROTEIN"/>
    <property type="match status" value="1"/>
</dbReference>
<dbReference type="GO" id="GO:0004497">
    <property type="term" value="F:monooxygenase activity"/>
    <property type="evidence" value="ECO:0007669"/>
    <property type="project" value="UniProtKB-KW"/>
</dbReference>
<gene>
    <name evidence="2" type="ORF">BN863_15360</name>
</gene>
<dbReference type="PANTHER" id="PTHR33336">
    <property type="entry name" value="QUINOL MONOOXYGENASE YGIN-RELATED"/>
    <property type="match status" value="1"/>
</dbReference>
<reference evidence="2 3" key="1">
    <citation type="journal article" date="2013" name="Appl. Environ. Microbiol.">
        <title>The genome of the alga-associated marine flavobacterium Formosa agariphila KMM 3901T reveals a broad potential for degradation of algal polysaccharides.</title>
        <authorList>
            <person name="Mann A.J."/>
            <person name="Hahnke R.L."/>
            <person name="Huang S."/>
            <person name="Werner J."/>
            <person name="Xing P."/>
            <person name="Barbeyron T."/>
            <person name="Huettel B."/>
            <person name="Stueber K."/>
            <person name="Reinhardt R."/>
            <person name="Harder J."/>
            <person name="Gloeckner F.O."/>
            <person name="Amann R.I."/>
            <person name="Teeling H."/>
        </authorList>
    </citation>
    <scope>NUCLEOTIDE SEQUENCE [LARGE SCALE GENOMIC DNA]</scope>
    <source>
        <strain evidence="3">DSM 15362 / KCTC 12365 / LMG 23005 / KMM 3901</strain>
    </source>
</reference>
<dbReference type="AlphaFoldDB" id="T2KLD2"/>
<dbReference type="Pfam" id="PF03992">
    <property type="entry name" value="ABM"/>
    <property type="match status" value="1"/>
</dbReference>
<sequence length="97" mass="10819">MKNQLTIVATIVAKIEHTEFVKAALLKLVEASLNDTGCINYNLLQDNTDLNNFVVYENWANEEALNGHLNTAHFTAFTEATEGKLNAFTVKKMTMLS</sequence>
<dbReference type="SUPFAM" id="SSF54909">
    <property type="entry name" value="Dimeric alpha+beta barrel"/>
    <property type="match status" value="1"/>
</dbReference>
<dbReference type="PATRIC" id="fig|1347342.6.peg.1544"/>
<keyword evidence="3" id="KW-1185">Reference proteome</keyword>
<evidence type="ECO:0000259" key="1">
    <source>
        <dbReference type="PROSITE" id="PS51725"/>
    </source>
</evidence>
<keyword evidence="2" id="KW-0560">Oxidoreductase</keyword>
<name>T2KLD2_FORAG</name>
<proteinExistence type="predicted"/>
<dbReference type="Gene3D" id="3.30.70.100">
    <property type="match status" value="1"/>
</dbReference>
<dbReference type="eggNOG" id="COG1359">
    <property type="taxonomic scope" value="Bacteria"/>
</dbReference>
<dbReference type="InterPro" id="IPR007138">
    <property type="entry name" value="ABM_dom"/>
</dbReference>
<evidence type="ECO:0000313" key="3">
    <source>
        <dbReference type="Proteomes" id="UP000016160"/>
    </source>
</evidence>
<evidence type="ECO:0000313" key="2">
    <source>
        <dbReference type="EMBL" id="CDF79248.1"/>
    </source>
</evidence>
<dbReference type="OrthoDB" id="9806189at2"/>
<dbReference type="RefSeq" id="WP_038529282.1">
    <property type="nucleotide sequence ID" value="NZ_HG315671.1"/>
</dbReference>
<dbReference type="EMBL" id="HG315671">
    <property type="protein sequence ID" value="CDF79248.1"/>
    <property type="molecule type" value="Genomic_DNA"/>
</dbReference>
<feature type="domain" description="ABM" evidence="1">
    <location>
        <begin position="5"/>
        <end position="93"/>
    </location>
</feature>
<organism evidence="2 3">
    <name type="scientific">Formosa agariphila (strain DSM 15362 / KCTC 12365 / LMG 23005 / KMM 3901 / M-2Alg 35-1)</name>
    <dbReference type="NCBI Taxonomy" id="1347342"/>
    <lineage>
        <taxon>Bacteria</taxon>
        <taxon>Pseudomonadati</taxon>
        <taxon>Bacteroidota</taxon>
        <taxon>Flavobacteriia</taxon>
        <taxon>Flavobacteriales</taxon>
        <taxon>Flavobacteriaceae</taxon>
        <taxon>Formosa</taxon>
    </lineage>
</organism>